<evidence type="ECO:0000313" key="3">
    <source>
        <dbReference type="Proteomes" id="UP001218218"/>
    </source>
</evidence>
<gene>
    <name evidence="2" type="ORF">DFH08DRAFT_685961</name>
</gene>
<evidence type="ECO:0000313" key="2">
    <source>
        <dbReference type="EMBL" id="KAJ7359980.1"/>
    </source>
</evidence>
<organism evidence="2 3">
    <name type="scientific">Mycena albidolilacea</name>
    <dbReference type="NCBI Taxonomy" id="1033008"/>
    <lineage>
        <taxon>Eukaryota</taxon>
        <taxon>Fungi</taxon>
        <taxon>Dikarya</taxon>
        <taxon>Basidiomycota</taxon>
        <taxon>Agaricomycotina</taxon>
        <taxon>Agaricomycetes</taxon>
        <taxon>Agaricomycetidae</taxon>
        <taxon>Agaricales</taxon>
        <taxon>Marasmiineae</taxon>
        <taxon>Mycenaceae</taxon>
        <taxon>Mycena</taxon>
    </lineage>
</organism>
<evidence type="ECO:0000256" key="1">
    <source>
        <dbReference type="SAM" id="SignalP"/>
    </source>
</evidence>
<sequence>SFFTALIIAAAAHSGSGATVQFSTSTGCGSFQDTYQGSCNFCADPPGNFASVLFSGIDSSNRVTIHNEDNCTPASQVGQGFGPACWNQGHTSIRSAWVACPGARGM</sequence>
<reference evidence="2" key="1">
    <citation type="submission" date="2023-03" db="EMBL/GenBank/DDBJ databases">
        <title>Massive genome expansion in bonnet fungi (Mycena s.s.) driven by repeated elements and novel gene families across ecological guilds.</title>
        <authorList>
            <consortium name="Lawrence Berkeley National Laboratory"/>
            <person name="Harder C.B."/>
            <person name="Miyauchi S."/>
            <person name="Viragh M."/>
            <person name="Kuo A."/>
            <person name="Thoen E."/>
            <person name="Andreopoulos B."/>
            <person name="Lu D."/>
            <person name="Skrede I."/>
            <person name="Drula E."/>
            <person name="Henrissat B."/>
            <person name="Morin E."/>
            <person name="Kohler A."/>
            <person name="Barry K."/>
            <person name="LaButti K."/>
            <person name="Morin E."/>
            <person name="Salamov A."/>
            <person name="Lipzen A."/>
            <person name="Mereny Z."/>
            <person name="Hegedus B."/>
            <person name="Baldrian P."/>
            <person name="Stursova M."/>
            <person name="Weitz H."/>
            <person name="Taylor A."/>
            <person name="Grigoriev I.V."/>
            <person name="Nagy L.G."/>
            <person name="Martin F."/>
            <person name="Kauserud H."/>
        </authorList>
    </citation>
    <scope>NUCLEOTIDE SEQUENCE</scope>
    <source>
        <strain evidence="2">CBHHK002</strain>
    </source>
</reference>
<dbReference type="AlphaFoldDB" id="A0AAD7AJ89"/>
<feature type="non-terminal residue" evidence="2">
    <location>
        <position position="106"/>
    </location>
</feature>
<keyword evidence="1" id="KW-0732">Signal</keyword>
<comment type="caution">
    <text evidence="2">The sequence shown here is derived from an EMBL/GenBank/DDBJ whole genome shotgun (WGS) entry which is preliminary data.</text>
</comment>
<proteinExistence type="predicted"/>
<feature type="signal peptide" evidence="1">
    <location>
        <begin position="1"/>
        <end position="17"/>
    </location>
</feature>
<feature type="chain" id="PRO_5042009541" evidence="1">
    <location>
        <begin position="18"/>
        <end position="106"/>
    </location>
</feature>
<keyword evidence="3" id="KW-1185">Reference proteome</keyword>
<name>A0AAD7AJ89_9AGAR</name>
<dbReference type="Proteomes" id="UP001218218">
    <property type="component" value="Unassembled WGS sequence"/>
</dbReference>
<accession>A0AAD7AJ89</accession>
<protein>
    <submittedName>
        <fullName evidence="2">Uncharacterized protein</fullName>
    </submittedName>
</protein>
<dbReference type="EMBL" id="JARIHO010000006">
    <property type="protein sequence ID" value="KAJ7359980.1"/>
    <property type="molecule type" value="Genomic_DNA"/>
</dbReference>